<organism evidence="2 3">
    <name type="scientific">Aspergillus sclerotialis</name>
    <dbReference type="NCBI Taxonomy" id="2070753"/>
    <lineage>
        <taxon>Eukaryota</taxon>
        <taxon>Fungi</taxon>
        <taxon>Dikarya</taxon>
        <taxon>Ascomycota</taxon>
        <taxon>Pezizomycotina</taxon>
        <taxon>Eurotiomycetes</taxon>
        <taxon>Eurotiomycetidae</taxon>
        <taxon>Eurotiales</taxon>
        <taxon>Aspergillaceae</taxon>
        <taxon>Aspergillus</taxon>
        <taxon>Aspergillus subgen. Polypaecilum</taxon>
    </lineage>
</organism>
<evidence type="ECO:0000313" key="3">
    <source>
        <dbReference type="Proteomes" id="UP000266188"/>
    </source>
</evidence>
<dbReference type="InterPro" id="IPR052907">
    <property type="entry name" value="Beta-lactamase/esterase"/>
</dbReference>
<feature type="domain" description="Beta-lactamase-related" evidence="1">
    <location>
        <begin position="25"/>
        <end position="356"/>
    </location>
</feature>
<dbReference type="PANTHER" id="PTHR43319:SF3">
    <property type="entry name" value="BETA-LACTAMASE-RELATED DOMAIN-CONTAINING PROTEIN"/>
    <property type="match status" value="1"/>
</dbReference>
<dbReference type="InterPro" id="IPR012338">
    <property type="entry name" value="Beta-lactam/transpept-like"/>
</dbReference>
<accession>A0A3A2ZRQ6</accession>
<protein>
    <submittedName>
        <fullName evidence="2">Beta-lactamase</fullName>
    </submittedName>
</protein>
<dbReference type="PANTHER" id="PTHR43319">
    <property type="entry name" value="BETA-LACTAMASE-RELATED"/>
    <property type="match status" value="1"/>
</dbReference>
<name>A0A3A2ZRQ6_9EURO</name>
<keyword evidence="3" id="KW-1185">Reference proteome</keyword>
<evidence type="ECO:0000259" key="1">
    <source>
        <dbReference type="Pfam" id="PF00144"/>
    </source>
</evidence>
<sequence length="377" mass="41615">MTQVHGHCDARFGKVQDLLNKHIYSGNELGASICINIDGTNVVDIWGGYMDSSRTRPWNQDTLAPVWSTSKTITNLAALILIDRGLLNAYEKVSKYWPEFAANGKEDIEVRHILSHTSGVPSWDLPITVEEIYDVPRSTKKLAAQAPWWKPGTASGYHLFTQGHLVGELVRRVTGKSLGQFITEEIAEPLEADFRLGALEKDWPRIADTIMPGSAPLPSGLKKDSVMFRAMAGTPMKSEYSMTPEFRKCELGAGNGFSNARAVARILSMISLGGKLDGKQWLSQSTIDLIFQEQSNGNDLVIAVPLRFGIGFGLPNESLNWLPNGRVCFWGGWGGSLIIMDLDRKMTIAYAMNSMEHGTLGNSRSVDYVKAIYEVMS</sequence>
<dbReference type="OrthoDB" id="5946976at2759"/>
<dbReference type="Pfam" id="PF00144">
    <property type="entry name" value="Beta-lactamase"/>
    <property type="match status" value="1"/>
</dbReference>
<comment type="caution">
    <text evidence="2">The sequence shown here is derived from an EMBL/GenBank/DDBJ whole genome shotgun (WGS) entry which is preliminary data.</text>
</comment>
<dbReference type="STRING" id="2070753.A0A3A2ZRQ6"/>
<gene>
    <name evidence="2" type="ORF">PHISCL_02281</name>
</gene>
<evidence type="ECO:0000313" key="2">
    <source>
        <dbReference type="EMBL" id="RJE25390.1"/>
    </source>
</evidence>
<dbReference type="AlphaFoldDB" id="A0A3A2ZRQ6"/>
<reference evidence="3" key="1">
    <citation type="submission" date="2017-02" db="EMBL/GenBank/DDBJ databases">
        <authorList>
            <person name="Tafer H."/>
            <person name="Lopandic K."/>
        </authorList>
    </citation>
    <scope>NUCLEOTIDE SEQUENCE [LARGE SCALE GENOMIC DNA]</scope>
    <source>
        <strain evidence="3">CBS 366.77</strain>
    </source>
</reference>
<dbReference type="EMBL" id="MVGC01000049">
    <property type="protein sequence ID" value="RJE25390.1"/>
    <property type="molecule type" value="Genomic_DNA"/>
</dbReference>
<proteinExistence type="predicted"/>
<dbReference type="SUPFAM" id="SSF56601">
    <property type="entry name" value="beta-lactamase/transpeptidase-like"/>
    <property type="match status" value="1"/>
</dbReference>
<dbReference type="Proteomes" id="UP000266188">
    <property type="component" value="Unassembled WGS sequence"/>
</dbReference>
<dbReference type="InterPro" id="IPR001466">
    <property type="entry name" value="Beta-lactam-related"/>
</dbReference>
<dbReference type="Gene3D" id="3.40.710.10">
    <property type="entry name" value="DD-peptidase/beta-lactamase superfamily"/>
    <property type="match status" value="1"/>
</dbReference>